<reference evidence="1" key="1">
    <citation type="submission" date="2014-09" db="EMBL/GenBank/DDBJ databases">
        <authorList>
            <person name="Magalhaes I.L.F."/>
            <person name="Oliveira U."/>
            <person name="Santos F.R."/>
            <person name="Vidigal T.H.D.A."/>
            <person name="Brescovit A.D."/>
            <person name="Santos A.J."/>
        </authorList>
    </citation>
    <scope>NUCLEOTIDE SEQUENCE</scope>
    <source>
        <tissue evidence="1">Shoot tissue taken approximately 20 cm above the soil surface</tissue>
    </source>
</reference>
<protein>
    <submittedName>
        <fullName evidence="1">Uncharacterized protein</fullName>
    </submittedName>
</protein>
<dbReference type="EMBL" id="GBRH01170397">
    <property type="protein sequence ID" value="JAE27499.1"/>
    <property type="molecule type" value="Transcribed_RNA"/>
</dbReference>
<dbReference type="AlphaFoldDB" id="A0A0A9GVD4"/>
<proteinExistence type="predicted"/>
<sequence length="31" mass="3457">MKFQTSSCSLQSIAEVTLWLDQSTSPKVLDL</sequence>
<name>A0A0A9GVD4_ARUDO</name>
<organism evidence="1">
    <name type="scientific">Arundo donax</name>
    <name type="common">Giant reed</name>
    <name type="synonym">Donax arundinaceus</name>
    <dbReference type="NCBI Taxonomy" id="35708"/>
    <lineage>
        <taxon>Eukaryota</taxon>
        <taxon>Viridiplantae</taxon>
        <taxon>Streptophyta</taxon>
        <taxon>Embryophyta</taxon>
        <taxon>Tracheophyta</taxon>
        <taxon>Spermatophyta</taxon>
        <taxon>Magnoliopsida</taxon>
        <taxon>Liliopsida</taxon>
        <taxon>Poales</taxon>
        <taxon>Poaceae</taxon>
        <taxon>PACMAD clade</taxon>
        <taxon>Arundinoideae</taxon>
        <taxon>Arundineae</taxon>
        <taxon>Arundo</taxon>
    </lineage>
</organism>
<accession>A0A0A9GVD4</accession>
<reference evidence="1" key="2">
    <citation type="journal article" date="2015" name="Data Brief">
        <title>Shoot transcriptome of the giant reed, Arundo donax.</title>
        <authorList>
            <person name="Barrero R.A."/>
            <person name="Guerrero F.D."/>
            <person name="Moolhuijzen P."/>
            <person name="Goolsby J.A."/>
            <person name="Tidwell J."/>
            <person name="Bellgard S.E."/>
            <person name="Bellgard M.I."/>
        </authorList>
    </citation>
    <scope>NUCLEOTIDE SEQUENCE</scope>
    <source>
        <tissue evidence="1">Shoot tissue taken approximately 20 cm above the soil surface</tissue>
    </source>
</reference>
<evidence type="ECO:0000313" key="1">
    <source>
        <dbReference type="EMBL" id="JAE27499.1"/>
    </source>
</evidence>